<evidence type="ECO:0000313" key="3">
    <source>
        <dbReference type="EMBL" id="SIS73850.1"/>
    </source>
</evidence>
<dbReference type="PANTHER" id="PTHR45947">
    <property type="entry name" value="SULFOQUINOVOSYL TRANSFERASE SQD2"/>
    <property type="match status" value="1"/>
</dbReference>
<dbReference type="Pfam" id="PF00534">
    <property type="entry name" value="Glycos_transf_1"/>
    <property type="match status" value="1"/>
</dbReference>
<dbReference type="InterPro" id="IPR001296">
    <property type="entry name" value="Glyco_trans_1"/>
</dbReference>
<feature type="domain" description="Glycosyltransferase subfamily 4-like N-terminal" evidence="2">
    <location>
        <begin position="19"/>
        <end position="150"/>
    </location>
</feature>
<protein>
    <submittedName>
        <fullName evidence="3">Glycosyltransferase involved in cell wall bisynthesis</fullName>
    </submittedName>
</protein>
<feature type="domain" description="Glycosyl transferase family 1" evidence="1">
    <location>
        <begin position="192"/>
        <end position="355"/>
    </location>
</feature>
<name>A0A1N7LJ37_9BACT</name>
<keyword evidence="4" id="KW-1185">Reference proteome</keyword>
<dbReference type="PANTHER" id="PTHR45947:SF3">
    <property type="entry name" value="SULFOQUINOVOSYL TRANSFERASE SQD2"/>
    <property type="match status" value="1"/>
</dbReference>
<accession>A0A1N7LJ37</accession>
<proteinExistence type="predicted"/>
<dbReference type="Gene3D" id="3.40.50.2000">
    <property type="entry name" value="Glycogen Phosphorylase B"/>
    <property type="match status" value="2"/>
</dbReference>
<evidence type="ECO:0000259" key="1">
    <source>
        <dbReference type="Pfam" id="PF00534"/>
    </source>
</evidence>
<dbReference type="EMBL" id="FTOP01000003">
    <property type="protein sequence ID" value="SIS73850.1"/>
    <property type="molecule type" value="Genomic_DNA"/>
</dbReference>
<dbReference type="OrthoDB" id="7560678at2"/>
<sequence length="395" mass="45300">MNSNTRIKVLHLIKSLGRGGAEKLIPETSKLHNQQKFEFYCIYFYHQENNIVDELQAAGIRVFLFPSSNLGIFRQVKKVKNFIKAEGINIIHAHLPWAGILGRLVGREIKLPIVYTEHNTWDRYNKVSYWFNKLTFKQQDVAIAVSNEVALSMELNMMLFPLKRQGRLKVQNILNGVNTDYFKRDQQAALAIRKEYNIPHQAFVIGKVAVFRTQKRLWIWIEQALEILKEAPETHFLLVGDGDWREQILSLIQKSNFKQNFHWVGVQKEVAPYLSAMDLYMSSSEFEGLPVAMLEAMSCQVPVVATRAGGIGEAVTHGLEGLLCEVEEYHKLSELALKIIHVPSLHQALAFNARLRVEKDFSMKNMVTEIEQVYNSLVPIPNLKSNTSQDARHKT</sequence>
<evidence type="ECO:0000259" key="2">
    <source>
        <dbReference type="Pfam" id="PF13439"/>
    </source>
</evidence>
<dbReference type="InterPro" id="IPR028098">
    <property type="entry name" value="Glyco_trans_4-like_N"/>
</dbReference>
<dbReference type="STRING" id="529505.SAMN05421761_103377"/>
<dbReference type="Proteomes" id="UP000186026">
    <property type="component" value="Unassembled WGS sequence"/>
</dbReference>
<reference evidence="4" key="1">
    <citation type="submission" date="2017-01" db="EMBL/GenBank/DDBJ databases">
        <authorList>
            <person name="Varghese N."/>
            <person name="Submissions S."/>
        </authorList>
    </citation>
    <scope>NUCLEOTIDE SEQUENCE [LARGE SCALE GENOMIC DNA]</scope>
    <source>
        <strain evidence="4">DSM 46698</strain>
    </source>
</reference>
<dbReference type="Pfam" id="PF13439">
    <property type="entry name" value="Glyco_transf_4"/>
    <property type="match status" value="1"/>
</dbReference>
<gene>
    <name evidence="3" type="ORF">SAMN05421761_103377</name>
</gene>
<evidence type="ECO:0000313" key="4">
    <source>
        <dbReference type="Proteomes" id="UP000186026"/>
    </source>
</evidence>
<keyword evidence="3" id="KW-0808">Transferase</keyword>
<dbReference type="AlphaFoldDB" id="A0A1N7LJ37"/>
<dbReference type="GO" id="GO:0016758">
    <property type="term" value="F:hexosyltransferase activity"/>
    <property type="evidence" value="ECO:0007669"/>
    <property type="project" value="TreeGrafter"/>
</dbReference>
<dbReference type="RefSeq" id="WP_076499380.1">
    <property type="nucleotide sequence ID" value="NZ_FTOP01000003.1"/>
</dbReference>
<dbReference type="InterPro" id="IPR050194">
    <property type="entry name" value="Glycosyltransferase_grp1"/>
</dbReference>
<organism evidence="3 4">
    <name type="scientific">Belliella pelovolcani</name>
    <dbReference type="NCBI Taxonomy" id="529505"/>
    <lineage>
        <taxon>Bacteria</taxon>
        <taxon>Pseudomonadati</taxon>
        <taxon>Bacteroidota</taxon>
        <taxon>Cytophagia</taxon>
        <taxon>Cytophagales</taxon>
        <taxon>Cyclobacteriaceae</taxon>
        <taxon>Belliella</taxon>
    </lineage>
</organism>
<dbReference type="SUPFAM" id="SSF53756">
    <property type="entry name" value="UDP-Glycosyltransferase/glycogen phosphorylase"/>
    <property type="match status" value="1"/>
</dbReference>